<comment type="function">
    <text evidence="1">Could be involved in insertion of integral membrane proteins into the membrane.</text>
</comment>
<evidence type="ECO:0000313" key="5">
    <source>
        <dbReference type="Proteomes" id="UP001431572"/>
    </source>
</evidence>
<dbReference type="EMBL" id="CP128400">
    <property type="protein sequence ID" value="WJW69291.1"/>
    <property type="molecule type" value="Genomic_DNA"/>
</dbReference>
<dbReference type="PANTHER" id="PTHR33383:SF1">
    <property type="entry name" value="MEMBRANE PROTEIN INSERTION EFFICIENCY FACTOR-RELATED"/>
    <property type="match status" value="1"/>
</dbReference>
<keyword evidence="1" id="KW-1003">Cell membrane</keyword>
<dbReference type="RefSeq" id="WP_341471180.1">
    <property type="nucleotide sequence ID" value="NZ_CP128400.1"/>
</dbReference>
<keyword evidence="1" id="KW-0472">Membrane</keyword>
<dbReference type="SMART" id="SM01234">
    <property type="entry name" value="Haemolytic"/>
    <property type="match status" value="1"/>
</dbReference>
<evidence type="ECO:0000256" key="1">
    <source>
        <dbReference type="HAMAP-Rule" id="MF_00386"/>
    </source>
</evidence>
<reference evidence="3" key="2">
    <citation type="journal article" date="2024" name="Nature">
        <title>Anoxygenic phototroph of the Chloroflexota uses a type I reaction centre.</title>
        <authorList>
            <person name="Tsuji J.M."/>
            <person name="Shaw N.A."/>
            <person name="Nagashima S."/>
            <person name="Venkiteswaran J.J."/>
            <person name="Schiff S.L."/>
            <person name="Watanabe T."/>
            <person name="Fukui M."/>
            <person name="Hanada S."/>
            <person name="Tank M."/>
            <person name="Neufeld J.D."/>
        </authorList>
    </citation>
    <scope>NUCLEOTIDE SEQUENCE</scope>
    <source>
        <strain evidence="3">L227-S17</strain>
    </source>
</reference>
<name>A0A8T7M5N7_9CHLR</name>
<evidence type="ECO:0000313" key="2">
    <source>
        <dbReference type="EMBL" id="NWJ47379.1"/>
    </source>
</evidence>
<reference evidence="2 4" key="1">
    <citation type="submission" date="2020-06" db="EMBL/GenBank/DDBJ databases">
        <title>Anoxygenic phototrophic Chloroflexota member uses a Type I reaction center.</title>
        <authorList>
            <person name="Tsuji J.M."/>
            <person name="Shaw N.A."/>
            <person name="Nagashima S."/>
            <person name="Venkiteswaran J."/>
            <person name="Schiff S.L."/>
            <person name="Hanada S."/>
            <person name="Tank M."/>
            <person name="Neufeld J.D."/>
        </authorList>
    </citation>
    <scope>NUCLEOTIDE SEQUENCE [LARGE SCALE GENOMIC DNA]</scope>
    <source>
        <strain evidence="2">L227-S17</strain>
    </source>
</reference>
<protein>
    <recommendedName>
        <fullName evidence="1">Putative membrane protein insertion efficiency factor</fullName>
    </recommendedName>
</protein>
<dbReference type="AlphaFoldDB" id="A0A8T7M5N7"/>
<dbReference type="Proteomes" id="UP000521676">
    <property type="component" value="Unassembled WGS sequence"/>
</dbReference>
<dbReference type="PANTHER" id="PTHR33383">
    <property type="entry name" value="MEMBRANE PROTEIN INSERTION EFFICIENCY FACTOR-RELATED"/>
    <property type="match status" value="1"/>
</dbReference>
<comment type="subcellular location">
    <subcellularLocation>
        <location evidence="1">Cell membrane</location>
        <topology evidence="1">Peripheral membrane protein</topology>
        <orientation evidence="1">Cytoplasmic side</orientation>
    </subcellularLocation>
</comment>
<evidence type="ECO:0000313" key="4">
    <source>
        <dbReference type="Proteomes" id="UP000521676"/>
    </source>
</evidence>
<comment type="similarity">
    <text evidence="1">Belongs to the UPF0161 family.</text>
</comment>
<dbReference type="Pfam" id="PF01809">
    <property type="entry name" value="YidD"/>
    <property type="match status" value="1"/>
</dbReference>
<proteinExistence type="inferred from homology"/>
<evidence type="ECO:0000313" key="3">
    <source>
        <dbReference type="EMBL" id="WJW69291.1"/>
    </source>
</evidence>
<dbReference type="EMBL" id="JACATZ010000003">
    <property type="protein sequence ID" value="NWJ47379.1"/>
    <property type="molecule type" value="Genomic_DNA"/>
</dbReference>
<dbReference type="InterPro" id="IPR002696">
    <property type="entry name" value="Membr_insert_effic_factor_YidD"/>
</dbReference>
<keyword evidence="5" id="KW-1185">Reference proteome</keyword>
<dbReference type="NCBIfam" id="TIGR00278">
    <property type="entry name" value="membrane protein insertion efficiency factor YidD"/>
    <property type="match status" value="1"/>
</dbReference>
<dbReference type="HAMAP" id="MF_00386">
    <property type="entry name" value="UPF0161_YidD"/>
    <property type="match status" value="1"/>
</dbReference>
<gene>
    <name evidence="2" type="primary">yidD</name>
    <name evidence="2" type="ORF">HXX08_16090</name>
    <name evidence="3" type="ORF">OZ401_002899</name>
</gene>
<organism evidence="2 4">
    <name type="scientific">Candidatus Chlorohelix allophototropha</name>
    <dbReference type="NCBI Taxonomy" id="3003348"/>
    <lineage>
        <taxon>Bacteria</taxon>
        <taxon>Bacillati</taxon>
        <taxon>Chloroflexota</taxon>
        <taxon>Chloroflexia</taxon>
        <taxon>Candidatus Chloroheliales</taxon>
        <taxon>Candidatus Chloroheliaceae</taxon>
        <taxon>Candidatus Chlorohelix</taxon>
    </lineage>
</organism>
<dbReference type="Proteomes" id="UP001431572">
    <property type="component" value="Chromosome 2"/>
</dbReference>
<dbReference type="GO" id="GO:0005886">
    <property type="term" value="C:plasma membrane"/>
    <property type="evidence" value="ECO:0007669"/>
    <property type="project" value="UniProtKB-SubCell"/>
</dbReference>
<accession>A0A8T7M5N7</accession>
<sequence length="70" mass="8094">MRYAFLGIIRLYQLTFSRLIPSGTCRFYPSCSHYGYEAVRKYGTLKGGWMAITRVLRCNPFNMGGYDPID</sequence>